<evidence type="ECO:0000313" key="2">
    <source>
        <dbReference type="Proteomes" id="UP000321353"/>
    </source>
</evidence>
<organism evidence="1 2">
    <name type="scientific">Stieleria maiorica</name>
    <dbReference type="NCBI Taxonomy" id="2795974"/>
    <lineage>
        <taxon>Bacteria</taxon>
        <taxon>Pseudomonadati</taxon>
        <taxon>Planctomycetota</taxon>
        <taxon>Planctomycetia</taxon>
        <taxon>Pirellulales</taxon>
        <taxon>Pirellulaceae</taxon>
        <taxon>Stieleria</taxon>
    </lineage>
</organism>
<dbReference type="RefSeq" id="WP_147869097.1">
    <property type="nucleotide sequence ID" value="NZ_CP036264.1"/>
</dbReference>
<dbReference type="Proteomes" id="UP000321353">
    <property type="component" value="Chromosome"/>
</dbReference>
<keyword evidence="2" id="KW-1185">Reference proteome</keyword>
<proteinExistence type="predicted"/>
<name>A0A5B9MGV9_9BACT</name>
<dbReference type="EMBL" id="CP036264">
    <property type="protein sequence ID" value="QEF99739.1"/>
    <property type="molecule type" value="Genomic_DNA"/>
</dbReference>
<sequence length="140" mass="15415">MTTQLHSLTALRLQRQQRYQEAKAATAPTLAPMTLMDRLQHLDAVVGVLESLQPIDARPLAQALLASLLRLSWARTSGKPHTCPEAAEIPLKLFNRKAIDKPTLTRLRSLTAPEASVRDVIAGCRDLMVWLAMDRGAVLA</sequence>
<reference evidence="1 2" key="1">
    <citation type="submission" date="2019-02" db="EMBL/GenBank/DDBJ databases">
        <title>Planctomycetal bacteria perform biofilm scaping via a novel small molecule.</title>
        <authorList>
            <person name="Jeske O."/>
            <person name="Boedeker C."/>
            <person name="Wiegand S."/>
            <person name="Breitling P."/>
            <person name="Kallscheuer N."/>
            <person name="Jogler M."/>
            <person name="Rohde M."/>
            <person name="Petersen J."/>
            <person name="Medema M.H."/>
            <person name="Surup F."/>
            <person name="Jogler C."/>
        </authorList>
    </citation>
    <scope>NUCLEOTIDE SEQUENCE [LARGE SCALE GENOMIC DNA]</scope>
    <source>
        <strain evidence="1 2">Mal15</strain>
    </source>
</reference>
<dbReference type="AlphaFoldDB" id="A0A5B9MGV9"/>
<protein>
    <submittedName>
        <fullName evidence="1">Uncharacterized protein</fullName>
    </submittedName>
</protein>
<gene>
    <name evidence="1" type="ORF">Mal15_38050</name>
</gene>
<evidence type="ECO:0000313" key="1">
    <source>
        <dbReference type="EMBL" id="QEF99739.1"/>
    </source>
</evidence>
<accession>A0A5B9MGV9</accession>
<dbReference type="KEGG" id="smam:Mal15_38050"/>